<dbReference type="AlphaFoldDB" id="I0K6G5"/>
<protein>
    <submittedName>
        <fullName evidence="1">Uncharacterized protein</fullName>
    </submittedName>
</protein>
<dbReference type="RefSeq" id="WP_015330817.1">
    <property type="nucleotide sequence ID" value="NC_020054.1"/>
</dbReference>
<keyword evidence="2" id="KW-1185">Reference proteome</keyword>
<dbReference type="HOGENOM" id="CLU_2117392_0_0_10"/>
<dbReference type="EMBL" id="HE796683">
    <property type="protein sequence ID" value="CCG99718.1"/>
    <property type="molecule type" value="Genomic_DNA"/>
</dbReference>
<name>I0K6G5_9BACT</name>
<dbReference type="Proteomes" id="UP000011058">
    <property type="component" value="Chromosome"/>
</dbReference>
<proteinExistence type="predicted"/>
<accession>I0K6G5</accession>
<sequence>MTISLTALFVTVNDAKRTLMIESNQPGHTDAELTQLGLGIEALDQLAHDIVVLDLQQSADQIKAQASGLKDLADRISATSDALEHIATLLDSIAGKINAVVKAVTTLGSLGLLA</sequence>
<dbReference type="OrthoDB" id="9882711at2"/>
<evidence type="ECO:0000313" key="1">
    <source>
        <dbReference type="EMBL" id="CCG99718.1"/>
    </source>
</evidence>
<dbReference type="KEGG" id="fae:FAES_1708"/>
<evidence type="ECO:0000313" key="2">
    <source>
        <dbReference type="Proteomes" id="UP000011058"/>
    </source>
</evidence>
<reference evidence="1 2" key="1">
    <citation type="journal article" date="2012" name="J. Bacteriol.">
        <title>Genome Sequence of Fibrella aestuarina BUZ 2T, a Filamentous Marine Bacterium.</title>
        <authorList>
            <person name="Filippini M."/>
            <person name="Qi W."/>
            <person name="Blom J."/>
            <person name="Goesmann A."/>
            <person name="Smits T.H."/>
            <person name="Bagheri H.C."/>
        </authorList>
    </citation>
    <scope>NUCLEOTIDE SEQUENCE [LARGE SCALE GENOMIC DNA]</scope>
    <source>
        <strain evidence="2">BUZ 2T</strain>
    </source>
</reference>
<gene>
    <name evidence="1" type="ORF">FAES_1708</name>
</gene>
<organism evidence="1 2">
    <name type="scientific">Fibrella aestuarina BUZ 2</name>
    <dbReference type="NCBI Taxonomy" id="1166018"/>
    <lineage>
        <taxon>Bacteria</taxon>
        <taxon>Pseudomonadati</taxon>
        <taxon>Bacteroidota</taxon>
        <taxon>Cytophagia</taxon>
        <taxon>Cytophagales</taxon>
        <taxon>Spirosomataceae</taxon>
        <taxon>Fibrella</taxon>
    </lineage>
</organism>
<dbReference type="STRING" id="1166018.FAES_1708"/>